<dbReference type="Ensembl" id="ENSLLET00000049709.1">
    <property type="protein sequence ID" value="ENSLLEP00000047833.1"/>
    <property type="gene ID" value="ENSLLEG00000030198.1"/>
</dbReference>
<keyword evidence="4" id="KW-1133">Transmembrane helix</keyword>
<feature type="signal peptide" evidence="5">
    <location>
        <begin position="1"/>
        <end position="24"/>
    </location>
</feature>
<sequence length="532" mass="59700">MKDNLKMAVWCFTCFIALSICVSADNDTTTVVMNMDTFIRLVQDMESVFPESTALTVAKLLLRSTLSVFYRGFLTETQVNNAQILLTHKIVHSNETGWQEKGVVLAPDGSTVAAGALLYAMVWGWNEELDCEHVQSENTDMGSESKESGQTTDKDEPCTQRTAYNDQRFNSDSVSKDGQPISLATSLGLAFLAPGMTQNTSLSVIDGCWDSISAPKTFQLHDAPFHRELTLAFLNGAVDGTILGEKLRNESKDLSVILHDYYMEKPARSPARRQEFQNTIQGKTLEVAIHKGIQCYMKSKEGCALHNVTDDHLKAVAGTSAREFKERYLECPAIIPRCIWGAKPYKGTPTLLKTPLSQIYIHHTYTPSKPCTSFQDCAKDMRSMQAFHQQDRGWDDIGYSFVAGSDGYLYEGRGWRWVGAHTRGHNYLGYGVSFIGNFINLLPKEHILSVVKDRLIQCGVRSGYISPSYIVKGHRQLVNTSCPGDLLYEEIQKWENFKVTIFLTLAIALIIIVTIIQLTFRCCVMHVRRCMF</sequence>
<evidence type="ECO:0000313" key="8">
    <source>
        <dbReference type="Ensembl" id="ENSLLEP00000047833.1"/>
    </source>
</evidence>
<evidence type="ECO:0000256" key="5">
    <source>
        <dbReference type="SAM" id="SignalP"/>
    </source>
</evidence>
<dbReference type="Pfam" id="PF01510">
    <property type="entry name" value="Amidase_2"/>
    <property type="match status" value="1"/>
</dbReference>
<feature type="domain" description="Peptidoglycan recognition protein family" evidence="7">
    <location>
        <begin position="332"/>
        <end position="478"/>
    </location>
</feature>
<dbReference type="PANTHER" id="PTHR11022">
    <property type="entry name" value="PEPTIDOGLYCAN RECOGNITION PROTEIN"/>
    <property type="match status" value="1"/>
</dbReference>
<dbReference type="Gene3D" id="3.40.80.10">
    <property type="entry name" value="Peptidoglycan recognition protein-like"/>
    <property type="match status" value="1"/>
</dbReference>
<dbReference type="InterPro" id="IPR036505">
    <property type="entry name" value="Amidase/PGRP_sf"/>
</dbReference>
<evidence type="ECO:0000259" key="7">
    <source>
        <dbReference type="SMART" id="SM00701"/>
    </source>
</evidence>
<feature type="transmembrane region" description="Helical" evidence="4">
    <location>
        <begin position="501"/>
        <end position="524"/>
    </location>
</feature>
<evidence type="ECO:0000256" key="4">
    <source>
        <dbReference type="SAM" id="Phobius"/>
    </source>
</evidence>
<feature type="domain" description="N-acetylmuramoyl-L-alanine amidase" evidence="6">
    <location>
        <begin position="345"/>
        <end position="484"/>
    </location>
</feature>
<dbReference type="SMART" id="SM00644">
    <property type="entry name" value="Ami_2"/>
    <property type="match status" value="1"/>
</dbReference>
<evidence type="ECO:0000259" key="6">
    <source>
        <dbReference type="SMART" id="SM00644"/>
    </source>
</evidence>
<dbReference type="InterPro" id="IPR002502">
    <property type="entry name" value="Amidase_domain"/>
</dbReference>
<dbReference type="InterPro" id="IPR015510">
    <property type="entry name" value="PGRP"/>
</dbReference>
<accession>A0A8C5WM19</accession>
<name>A0A8C5WM19_9ANUR</name>
<reference evidence="8" key="1">
    <citation type="submission" date="2025-08" db="UniProtKB">
        <authorList>
            <consortium name="Ensembl"/>
        </authorList>
    </citation>
    <scope>IDENTIFICATION</scope>
</reference>
<dbReference type="Proteomes" id="UP000694569">
    <property type="component" value="Unplaced"/>
</dbReference>
<dbReference type="GeneTree" id="ENSGT00940000158718"/>
<evidence type="ECO:0000256" key="3">
    <source>
        <dbReference type="SAM" id="MobiDB-lite"/>
    </source>
</evidence>
<evidence type="ECO:0000313" key="9">
    <source>
        <dbReference type="Proteomes" id="UP000694569"/>
    </source>
</evidence>
<dbReference type="GO" id="GO:0008270">
    <property type="term" value="F:zinc ion binding"/>
    <property type="evidence" value="ECO:0007669"/>
    <property type="project" value="InterPro"/>
</dbReference>
<feature type="chain" id="PRO_5034756620" evidence="5">
    <location>
        <begin position="25"/>
        <end position="532"/>
    </location>
</feature>
<keyword evidence="9" id="KW-1185">Reference proteome</keyword>
<dbReference type="OrthoDB" id="10001926at2759"/>
<dbReference type="PANTHER" id="PTHR11022:SF66">
    <property type="entry name" value="N-ACETYLMURAMOYL-L-ALANINE AMIDASE"/>
    <property type="match status" value="1"/>
</dbReference>
<proteinExistence type="inferred from homology"/>
<dbReference type="GO" id="GO:0002376">
    <property type="term" value="P:immune system process"/>
    <property type="evidence" value="ECO:0007669"/>
    <property type="project" value="UniProtKB-KW"/>
</dbReference>
<feature type="compositionally biased region" description="Polar residues" evidence="3">
    <location>
        <begin position="159"/>
        <end position="173"/>
    </location>
</feature>
<protein>
    <submittedName>
        <fullName evidence="8">Peptidoglycan recognition protein 2</fullName>
    </submittedName>
</protein>
<comment type="similarity">
    <text evidence="1">Belongs to the N-acetylmuramoyl-L-alanine amidase 2 family.</text>
</comment>
<keyword evidence="5" id="KW-0732">Signal</keyword>
<dbReference type="FunFam" id="3.40.80.10:FF:000001">
    <property type="entry name" value="Peptidoglycan recognition protein 1"/>
    <property type="match status" value="1"/>
</dbReference>
<dbReference type="InterPro" id="IPR006619">
    <property type="entry name" value="PGRP_domain_met/bac"/>
</dbReference>
<dbReference type="GO" id="GO:0008745">
    <property type="term" value="F:N-acetylmuramoyl-L-alanine amidase activity"/>
    <property type="evidence" value="ECO:0007669"/>
    <property type="project" value="InterPro"/>
</dbReference>
<keyword evidence="4" id="KW-0472">Membrane</keyword>
<gene>
    <name evidence="8" type="primary">PGLYRP2</name>
</gene>
<evidence type="ECO:0000256" key="2">
    <source>
        <dbReference type="ARBA" id="ARBA00022859"/>
    </source>
</evidence>
<keyword evidence="4" id="KW-0812">Transmembrane</keyword>
<dbReference type="CDD" id="cd06583">
    <property type="entry name" value="PGRP"/>
    <property type="match status" value="1"/>
</dbReference>
<keyword evidence="2" id="KW-0391">Immunity</keyword>
<evidence type="ECO:0000256" key="1">
    <source>
        <dbReference type="ARBA" id="ARBA00007553"/>
    </source>
</evidence>
<feature type="compositionally biased region" description="Basic and acidic residues" evidence="3">
    <location>
        <begin position="143"/>
        <end position="158"/>
    </location>
</feature>
<reference evidence="8" key="2">
    <citation type="submission" date="2025-09" db="UniProtKB">
        <authorList>
            <consortium name="Ensembl"/>
        </authorList>
    </citation>
    <scope>IDENTIFICATION</scope>
</reference>
<feature type="region of interest" description="Disordered" evidence="3">
    <location>
        <begin position="134"/>
        <end position="176"/>
    </location>
</feature>
<dbReference type="SMART" id="SM00701">
    <property type="entry name" value="PGRP"/>
    <property type="match status" value="1"/>
</dbReference>
<dbReference type="AlphaFoldDB" id="A0A8C5WM19"/>
<organism evidence="8 9">
    <name type="scientific">Leptobrachium leishanense</name>
    <name type="common">Leishan spiny toad</name>
    <dbReference type="NCBI Taxonomy" id="445787"/>
    <lineage>
        <taxon>Eukaryota</taxon>
        <taxon>Metazoa</taxon>
        <taxon>Chordata</taxon>
        <taxon>Craniata</taxon>
        <taxon>Vertebrata</taxon>
        <taxon>Euteleostomi</taxon>
        <taxon>Amphibia</taxon>
        <taxon>Batrachia</taxon>
        <taxon>Anura</taxon>
        <taxon>Pelobatoidea</taxon>
        <taxon>Megophryidae</taxon>
        <taxon>Leptobrachium</taxon>
    </lineage>
</organism>
<dbReference type="SUPFAM" id="SSF55846">
    <property type="entry name" value="N-acetylmuramoyl-L-alanine amidase-like"/>
    <property type="match status" value="1"/>
</dbReference>
<dbReference type="GO" id="GO:0009253">
    <property type="term" value="P:peptidoglycan catabolic process"/>
    <property type="evidence" value="ECO:0007669"/>
    <property type="project" value="InterPro"/>
</dbReference>